<evidence type="ECO:0000256" key="1">
    <source>
        <dbReference type="ARBA" id="ARBA00005820"/>
    </source>
</evidence>
<proteinExistence type="inferred from homology"/>
<name>A0A7W8EJD0_9ACTN</name>
<dbReference type="InterPro" id="IPR016032">
    <property type="entry name" value="Sig_transdc_resp-reg_C-effctor"/>
</dbReference>
<dbReference type="PANTHER" id="PTHR35807">
    <property type="entry name" value="TRANSCRIPTIONAL REGULATOR REDD-RELATED"/>
    <property type="match status" value="1"/>
</dbReference>
<dbReference type="EMBL" id="JACHIN010000015">
    <property type="protein sequence ID" value="MBB5083020.1"/>
    <property type="molecule type" value="Genomic_DNA"/>
</dbReference>
<feature type="domain" description="OmpR/PhoB-type" evidence="6">
    <location>
        <begin position="1"/>
        <end position="87"/>
    </location>
</feature>
<dbReference type="GO" id="GO:0003677">
    <property type="term" value="F:DNA binding"/>
    <property type="evidence" value="ECO:0007669"/>
    <property type="project" value="UniProtKB-UniRule"/>
</dbReference>
<dbReference type="Pfam" id="PF00486">
    <property type="entry name" value="Trans_reg_C"/>
    <property type="match status" value="1"/>
</dbReference>
<dbReference type="GO" id="GO:0006355">
    <property type="term" value="P:regulation of DNA-templated transcription"/>
    <property type="evidence" value="ECO:0007669"/>
    <property type="project" value="InterPro"/>
</dbReference>
<dbReference type="AlphaFoldDB" id="A0A7W8EJD0"/>
<dbReference type="Pfam" id="PF13401">
    <property type="entry name" value="AAA_22"/>
    <property type="match status" value="1"/>
</dbReference>
<evidence type="ECO:0000256" key="2">
    <source>
        <dbReference type="ARBA" id="ARBA00023015"/>
    </source>
</evidence>
<dbReference type="Gene3D" id="1.10.10.10">
    <property type="entry name" value="Winged helix-like DNA-binding domain superfamily/Winged helix DNA-binding domain"/>
    <property type="match status" value="1"/>
</dbReference>
<evidence type="ECO:0000313" key="8">
    <source>
        <dbReference type="Proteomes" id="UP000568380"/>
    </source>
</evidence>
<dbReference type="GO" id="GO:0016887">
    <property type="term" value="F:ATP hydrolysis activity"/>
    <property type="evidence" value="ECO:0007669"/>
    <property type="project" value="InterPro"/>
</dbReference>
<sequence>MEFGVLGELAIVREGGAVALTSAKQRNILAVLLSRANRATTDGMLAEAVWGQAPPSPATVRWHVHHVRQAIGDDRVTRRGEAYTLLLDPAELDAARFEHLLTQARAECSPDSAAAAYGEALALWRGDAYAGLHAVSCEAARLEELRLAAAEERAERLLVLDRPAEAAAELAPLVAAHPLRERLRAAHLLALHRSGRRAEALSSYREGRSRLVAELGVEPGGHLRAAHAQALDGDQPPPHPAQLPQDVAAFTGRRPELAALDRSLETGATAVITGPAGIGKTGLALRWAHSRAARFPDGQLAADLRARTGPLPPAEVLARFLRALGVTRVPDGLDERAALYRTLLRRRRVLLVLDDAACAAQVRPLLPGAPGCRVLVTGRGRFEGLVGEGASSTRLDELPRDQAVNLLRRLIPTQMAGEDAGLSQLAQLCDGLPLALRIAAARLATRPGWTAELLACRMRAEHSRLDELRAGDLDVRAAIASGYHAVGERERLLFCLLGLLPAAVECTPWLATIMLGTGIEEAGGLLDRLADEQLLQHERADEQGWERYRMRHLVRLFAAERAAADVPARLGEQAVARAMASPMGRRRTISSKLCVV</sequence>
<dbReference type="InterPro" id="IPR027417">
    <property type="entry name" value="P-loop_NTPase"/>
</dbReference>
<dbReference type="InterPro" id="IPR049945">
    <property type="entry name" value="AAA_22"/>
</dbReference>
<reference evidence="7 8" key="1">
    <citation type="submission" date="2020-08" db="EMBL/GenBank/DDBJ databases">
        <title>Genomic Encyclopedia of Type Strains, Phase IV (KMG-IV): sequencing the most valuable type-strain genomes for metagenomic binning, comparative biology and taxonomic classification.</title>
        <authorList>
            <person name="Goeker M."/>
        </authorList>
    </citation>
    <scope>NUCLEOTIDE SEQUENCE [LARGE SCALE GENOMIC DNA]</scope>
    <source>
        <strain evidence="7 8">DSM 45385</strain>
    </source>
</reference>
<dbReference type="InterPro" id="IPR001867">
    <property type="entry name" value="OmpR/PhoB-type_DNA-bd"/>
</dbReference>
<evidence type="ECO:0000313" key="7">
    <source>
        <dbReference type="EMBL" id="MBB5083020.1"/>
    </source>
</evidence>
<comment type="caution">
    <text evidence="7">The sequence shown here is derived from an EMBL/GenBank/DDBJ whole genome shotgun (WGS) entry which is preliminary data.</text>
</comment>
<dbReference type="SUPFAM" id="SSF48452">
    <property type="entry name" value="TPR-like"/>
    <property type="match status" value="1"/>
</dbReference>
<comment type="similarity">
    <text evidence="1">Belongs to the AfsR/DnrI/RedD regulatory family.</text>
</comment>
<keyword evidence="3 5" id="KW-0238">DNA-binding</keyword>
<dbReference type="InterPro" id="IPR051677">
    <property type="entry name" value="AfsR-DnrI-RedD_regulator"/>
</dbReference>
<dbReference type="PROSITE" id="PS51755">
    <property type="entry name" value="OMPR_PHOB"/>
    <property type="match status" value="1"/>
</dbReference>
<dbReference type="PRINTS" id="PR00364">
    <property type="entry name" value="DISEASERSIST"/>
</dbReference>
<dbReference type="SMART" id="SM00862">
    <property type="entry name" value="Trans_reg_C"/>
    <property type="match status" value="1"/>
</dbReference>
<keyword evidence="4" id="KW-0804">Transcription</keyword>
<dbReference type="Proteomes" id="UP000568380">
    <property type="component" value="Unassembled WGS sequence"/>
</dbReference>
<dbReference type="Pfam" id="PF03704">
    <property type="entry name" value="BTAD"/>
    <property type="match status" value="1"/>
</dbReference>
<dbReference type="InterPro" id="IPR036388">
    <property type="entry name" value="WH-like_DNA-bd_sf"/>
</dbReference>
<protein>
    <submittedName>
        <fullName evidence="7">DNA-binding SARP family transcriptional activator</fullName>
    </submittedName>
</protein>
<evidence type="ECO:0000256" key="4">
    <source>
        <dbReference type="ARBA" id="ARBA00023163"/>
    </source>
</evidence>
<dbReference type="SUPFAM" id="SSF52540">
    <property type="entry name" value="P-loop containing nucleoside triphosphate hydrolases"/>
    <property type="match status" value="1"/>
</dbReference>
<dbReference type="Gene3D" id="1.25.40.10">
    <property type="entry name" value="Tetratricopeptide repeat domain"/>
    <property type="match status" value="1"/>
</dbReference>
<evidence type="ECO:0000256" key="5">
    <source>
        <dbReference type="PROSITE-ProRule" id="PRU01091"/>
    </source>
</evidence>
<accession>A0A7W8EJD0</accession>
<dbReference type="GO" id="GO:0000160">
    <property type="term" value="P:phosphorelay signal transduction system"/>
    <property type="evidence" value="ECO:0007669"/>
    <property type="project" value="InterPro"/>
</dbReference>
<dbReference type="SUPFAM" id="SSF46894">
    <property type="entry name" value="C-terminal effector domain of the bipartite response regulators"/>
    <property type="match status" value="1"/>
</dbReference>
<gene>
    <name evidence="7" type="ORF">HNR40_008523</name>
</gene>
<organism evidence="7 8">
    <name type="scientific">Nonomuraea endophytica</name>
    <dbReference type="NCBI Taxonomy" id="714136"/>
    <lineage>
        <taxon>Bacteria</taxon>
        <taxon>Bacillati</taxon>
        <taxon>Actinomycetota</taxon>
        <taxon>Actinomycetes</taxon>
        <taxon>Streptosporangiales</taxon>
        <taxon>Streptosporangiaceae</taxon>
        <taxon>Nonomuraea</taxon>
    </lineage>
</organism>
<feature type="DNA-binding region" description="OmpR/PhoB-type" evidence="5">
    <location>
        <begin position="1"/>
        <end position="87"/>
    </location>
</feature>
<dbReference type="InterPro" id="IPR011990">
    <property type="entry name" value="TPR-like_helical_dom_sf"/>
</dbReference>
<evidence type="ECO:0000259" key="6">
    <source>
        <dbReference type="PROSITE" id="PS51755"/>
    </source>
</evidence>
<dbReference type="RefSeq" id="WP_184971717.1">
    <property type="nucleotide sequence ID" value="NZ_JACHIN010000015.1"/>
</dbReference>
<dbReference type="PANTHER" id="PTHR35807:SF1">
    <property type="entry name" value="TRANSCRIPTIONAL REGULATOR REDD"/>
    <property type="match status" value="1"/>
</dbReference>
<dbReference type="CDD" id="cd15831">
    <property type="entry name" value="BTAD"/>
    <property type="match status" value="1"/>
</dbReference>
<keyword evidence="2" id="KW-0805">Transcription regulation</keyword>
<dbReference type="SMART" id="SM01043">
    <property type="entry name" value="BTAD"/>
    <property type="match status" value="1"/>
</dbReference>
<keyword evidence="8" id="KW-1185">Reference proteome</keyword>
<evidence type="ECO:0000256" key="3">
    <source>
        <dbReference type="ARBA" id="ARBA00023125"/>
    </source>
</evidence>
<dbReference type="InterPro" id="IPR005158">
    <property type="entry name" value="BTAD"/>
</dbReference>